<dbReference type="Gene3D" id="2.60.40.3110">
    <property type="match status" value="1"/>
</dbReference>
<dbReference type="Gene3D" id="2.60.40.2610">
    <property type="entry name" value="Outer membrane usher protein FimD, plug domain"/>
    <property type="match status" value="1"/>
</dbReference>
<dbReference type="InterPro" id="IPR018030">
    <property type="entry name" value="Fimbrial_membr_usher_CS"/>
</dbReference>
<keyword evidence="1" id="KW-0998">Cell outer membrane</keyword>
<feature type="signal peptide" evidence="2">
    <location>
        <begin position="1"/>
        <end position="27"/>
    </location>
</feature>
<organism evidence="4 5">
    <name type="scientific">Pseudomonas aeruginosa</name>
    <dbReference type="NCBI Taxonomy" id="287"/>
    <lineage>
        <taxon>Bacteria</taxon>
        <taxon>Pseudomonadati</taxon>
        <taxon>Pseudomonadota</taxon>
        <taxon>Gammaproteobacteria</taxon>
        <taxon>Pseudomonadales</taxon>
        <taxon>Pseudomonadaceae</taxon>
        <taxon>Pseudomonas</taxon>
    </lineage>
</organism>
<comment type="similarity">
    <text evidence="1">Belongs to the fimbrial export usher family.</text>
</comment>
<evidence type="ECO:0000313" key="5">
    <source>
        <dbReference type="Proteomes" id="UP000433532"/>
    </source>
</evidence>
<dbReference type="Proteomes" id="UP000433532">
    <property type="component" value="Unassembled WGS sequence"/>
</dbReference>
<dbReference type="Gene3D" id="2.60.40.2070">
    <property type="match status" value="1"/>
</dbReference>
<dbReference type="EMBL" id="WOAD01000012">
    <property type="protein sequence ID" value="MUI36557.1"/>
    <property type="molecule type" value="Genomic_DNA"/>
</dbReference>
<protein>
    <submittedName>
        <fullName evidence="4">Fimbria/pilus outer membrane usher protein</fullName>
    </submittedName>
</protein>
<sequence>MPRPCQRRSRRHRSLLIGLALLSPVHAADYLAGLPPPQPAPSGGGGNVLYYLELVINGRDSGQVVPVNAADGHYLLDAAALREAGVRLPGNPAGQVAVDALPEVRADYDSASQQLHLQVPPDWLPEQRFDDPGLVARAPARSSLGALFNYDLYYSAPADGATPWLSALLEQRLFDGFGVISNTGVYTRYFGDADNLDSRYLRYDTYWLYNDERNMHSYQLGDYVNGALNWTTPVRMGGFRFARNFGVRPDLVTYPLLRFDGQAAVPSTVDLFINGYKASSADLQPGPFAISNVPYINGAGEATVVTTDAQGRQVVTSLPFYVSNTLLARGLSDFDLSVGRLRDDYGLRNFSYADNAASGIYRYGVSDRLTLSTHAEAASDLRLLGIGGDIAVATFGTLSLAASGSDGQGDSGQQYLLGYSYYSRRLGLSLQHIERSAGYGDLGTWDGEYQLSRRTDQATASLTFDEQGTIGAGYFDIRARDGSRTRLANLSYSRPIGSRSSFYLALNKDLDGDGYSALMQLVIPFDINGLLNIGVTRDSDRRYSERVIWSRSTPSQGGLGWNLGYGGGASRYQQADLTWRMQNVQLQGGLYGETGNYTRWADLSGSLVWMDNAMFASNRINDAFVLVSTKGYPQVPIRYENQLMGSTDDNGHLLVPWVAAYYPAKFQIEPLDLPANVSAPEVEQRVAVRQGSGLLLDFPIRAVVAASISLVDERGEPLPLGSRAEETGSGQRASVGWDGQVYFEGLQSDNQLRVVRPDGRACQARFRLDTRKPTVSQVGPLTCSAPIGDTP</sequence>
<dbReference type="InterPro" id="IPR042186">
    <property type="entry name" value="FimD_plug_dom"/>
</dbReference>
<dbReference type="GO" id="GO:0015473">
    <property type="term" value="F:fimbrial usher porin activity"/>
    <property type="evidence" value="ECO:0007669"/>
    <property type="project" value="InterPro"/>
</dbReference>
<dbReference type="InterPro" id="IPR025949">
    <property type="entry name" value="PapC-like_C"/>
</dbReference>
<comment type="subcellular location">
    <subcellularLocation>
        <location evidence="1">Cell outer membrane</location>
        <topology evidence="1">Multi-pass membrane protein</topology>
    </subcellularLocation>
</comment>
<dbReference type="AlphaFoldDB" id="A0A509JMM1"/>
<name>A0A509JMM1_PSEAI</name>
<dbReference type="Pfam" id="PF00577">
    <property type="entry name" value="Usher"/>
    <property type="match status" value="1"/>
</dbReference>
<dbReference type="InterPro" id="IPR000015">
    <property type="entry name" value="Fimb_usher"/>
</dbReference>
<comment type="caution">
    <text evidence="4">The sequence shown here is derived from an EMBL/GenBank/DDBJ whole genome shotgun (WGS) entry which is preliminary data.</text>
</comment>
<keyword evidence="2" id="KW-0732">Signal</keyword>
<keyword evidence="1" id="KW-1029">Fimbrium biogenesis</keyword>
<keyword evidence="1" id="KW-0472">Membrane</keyword>
<dbReference type="Pfam" id="PF13953">
    <property type="entry name" value="PapC_C"/>
    <property type="match status" value="1"/>
</dbReference>
<dbReference type="GO" id="GO:0009279">
    <property type="term" value="C:cell outer membrane"/>
    <property type="evidence" value="ECO:0007669"/>
    <property type="project" value="UniProtKB-SubCell"/>
</dbReference>
<gene>
    <name evidence="4" type="ORF">GNQ48_16230</name>
</gene>
<dbReference type="PANTHER" id="PTHR30451">
    <property type="entry name" value="OUTER MEMBRANE USHER PROTEIN"/>
    <property type="match status" value="1"/>
</dbReference>
<dbReference type="PANTHER" id="PTHR30451:SF5">
    <property type="entry name" value="SLR0019 PROTEIN"/>
    <property type="match status" value="1"/>
</dbReference>
<reference evidence="4 5" key="1">
    <citation type="submission" date="2019-11" db="EMBL/GenBank/DDBJ databases">
        <title>Genomes of ocular Pseudomonas aeruginosa isolates.</title>
        <authorList>
            <person name="Khan M."/>
            <person name="Rice S.A."/>
            <person name="Willcox M.D.P."/>
            <person name="Stapleton F."/>
        </authorList>
    </citation>
    <scope>NUCLEOTIDE SEQUENCE [LARGE SCALE GENOMIC DNA]</scope>
    <source>
        <strain evidence="4 5">PA221</strain>
    </source>
</reference>
<dbReference type="GO" id="GO:0009297">
    <property type="term" value="P:pilus assembly"/>
    <property type="evidence" value="ECO:0007669"/>
    <property type="project" value="InterPro"/>
</dbReference>
<accession>A0A509JMM1</accession>
<feature type="chain" id="PRO_5041132154" evidence="2">
    <location>
        <begin position="28"/>
        <end position="791"/>
    </location>
</feature>
<feature type="domain" description="PapC-like C-terminal" evidence="3">
    <location>
        <begin position="708"/>
        <end position="769"/>
    </location>
</feature>
<evidence type="ECO:0000256" key="1">
    <source>
        <dbReference type="RuleBase" id="RU003884"/>
    </source>
</evidence>
<evidence type="ECO:0000313" key="4">
    <source>
        <dbReference type="EMBL" id="MUI36557.1"/>
    </source>
</evidence>
<evidence type="ECO:0000259" key="3">
    <source>
        <dbReference type="Pfam" id="PF13953"/>
    </source>
</evidence>
<dbReference type="PROSITE" id="PS01151">
    <property type="entry name" value="FIMBRIAL_USHER"/>
    <property type="match status" value="1"/>
</dbReference>
<evidence type="ECO:0000256" key="2">
    <source>
        <dbReference type="SAM" id="SignalP"/>
    </source>
</evidence>
<keyword evidence="1" id="KW-0813">Transport</keyword>
<keyword evidence="1" id="KW-0812">Transmembrane</keyword>
<dbReference type="InterPro" id="IPR043142">
    <property type="entry name" value="PapC-like_C_sf"/>
</dbReference>
<dbReference type="RefSeq" id="WP_021264091.1">
    <property type="nucleotide sequence ID" value="NZ_BBQK01000042.1"/>
</dbReference>
<proteinExistence type="inferred from homology"/>